<sequence length="85" mass="10041">MKLYWTFEREEQLALAVQRYGKKWRLILQKQFPDSTVSILKNKWTKMVQDGFGELYEQTSEKQFIISADNDDLLLSGIIALLNQK</sequence>
<evidence type="ECO:0000313" key="4">
    <source>
        <dbReference type="Proteomes" id="UP000018208"/>
    </source>
</evidence>
<name>V6M1K0_9EUKA</name>
<protein>
    <recommendedName>
        <fullName evidence="1">Myb-like domain-containing protein</fullName>
    </recommendedName>
</protein>
<dbReference type="Gene3D" id="1.10.10.60">
    <property type="entry name" value="Homeodomain-like"/>
    <property type="match status" value="1"/>
</dbReference>
<dbReference type="InterPro" id="IPR009057">
    <property type="entry name" value="Homeodomain-like_sf"/>
</dbReference>
<accession>V6M1K0</accession>
<dbReference type="InterPro" id="IPR001005">
    <property type="entry name" value="SANT/Myb"/>
</dbReference>
<reference evidence="2 3" key="1">
    <citation type="journal article" date="2014" name="PLoS Genet.">
        <title>The Genome of Spironucleus salmonicida Highlights a Fish Pathogen Adapted to Fluctuating Environments.</title>
        <authorList>
            <person name="Xu F."/>
            <person name="Jerlstrom-Hultqvist J."/>
            <person name="Einarsson E."/>
            <person name="Astvaldsson A."/>
            <person name="Svard S.G."/>
            <person name="Andersson J.O."/>
        </authorList>
    </citation>
    <scope>NUCLEOTIDE SEQUENCE</scope>
    <source>
        <strain evidence="3">ATCC 50377</strain>
    </source>
</reference>
<gene>
    <name evidence="2" type="ORF">SS50377_12880</name>
    <name evidence="3" type="ORF">SS50377_24038</name>
</gene>
<organism evidence="2">
    <name type="scientific">Spironucleus salmonicida</name>
    <dbReference type="NCBI Taxonomy" id="348837"/>
    <lineage>
        <taxon>Eukaryota</taxon>
        <taxon>Metamonada</taxon>
        <taxon>Diplomonadida</taxon>
        <taxon>Hexamitidae</taxon>
        <taxon>Hexamitinae</taxon>
        <taxon>Spironucleus</taxon>
    </lineage>
</organism>
<reference evidence="3" key="2">
    <citation type="submission" date="2020-12" db="EMBL/GenBank/DDBJ databases">
        <title>New Spironucleus salmonicida genome in near-complete chromosomes.</title>
        <authorList>
            <person name="Xu F."/>
            <person name="Kurt Z."/>
            <person name="Jimenez-Gonzalez A."/>
            <person name="Astvaldsson A."/>
            <person name="Andersson J.O."/>
            <person name="Svard S.G."/>
        </authorList>
    </citation>
    <scope>NUCLEOTIDE SEQUENCE</scope>
    <source>
        <strain evidence="3">ATCC 50377</strain>
    </source>
</reference>
<keyword evidence="4" id="KW-1185">Reference proteome</keyword>
<dbReference type="AlphaFoldDB" id="V6M1K0"/>
<evidence type="ECO:0000259" key="1">
    <source>
        <dbReference type="PROSITE" id="PS50090"/>
    </source>
</evidence>
<dbReference type="EMBL" id="AUWU02000004">
    <property type="protein sequence ID" value="KAH0574093.1"/>
    <property type="molecule type" value="Genomic_DNA"/>
</dbReference>
<dbReference type="SUPFAM" id="SSF46689">
    <property type="entry name" value="Homeodomain-like"/>
    <property type="match status" value="1"/>
</dbReference>
<proteinExistence type="predicted"/>
<dbReference type="EMBL" id="KI546049">
    <property type="protein sequence ID" value="EST47069.1"/>
    <property type="molecule type" value="Genomic_DNA"/>
</dbReference>
<dbReference type="PROSITE" id="PS50090">
    <property type="entry name" value="MYB_LIKE"/>
    <property type="match status" value="1"/>
</dbReference>
<evidence type="ECO:0000313" key="3">
    <source>
        <dbReference type="EMBL" id="KAH0574093.1"/>
    </source>
</evidence>
<dbReference type="Proteomes" id="UP000018208">
    <property type="component" value="Unassembled WGS sequence"/>
</dbReference>
<dbReference type="VEuPathDB" id="GiardiaDB:SS50377_24038"/>
<evidence type="ECO:0000313" key="2">
    <source>
        <dbReference type="EMBL" id="EST47069.1"/>
    </source>
</evidence>
<dbReference type="Pfam" id="PF00249">
    <property type="entry name" value="Myb_DNA-binding"/>
    <property type="match status" value="1"/>
</dbReference>
<feature type="domain" description="Myb-like" evidence="1">
    <location>
        <begin position="1"/>
        <end position="48"/>
    </location>
</feature>